<evidence type="ECO:0000313" key="2">
    <source>
        <dbReference type="EMBL" id="SIB24458.1"/>
    </source>
</evidence>
<comment type="caution">
    <text evidence="2">The sequence shown here is derived from an EMBL/GenBank/DDBJ whole genome shotgun (WGS) entry which is preliminary data.</text>
</comment>
<organism evidence="2 3">
    <name type="scientific">Mycobacteroides abscessus subsp. abscessus</name>
    <dbReference type="NCBI Taxonomy" id="1185650"/>
    <lineage>
        <taxon>Bacteria</taxon>
        <taxon>Bacillati</taxon>
        <taxon>Actinomycetota</taxon>
        <taxon>Actinomycetes</taxon>
        <taxon>Mycobacteriales</taxon>
        <taxon>Mycobacteriaceae</taxon>
        <taxon>Mycobacteroides</taxon>
        <taxon>Mycobacteroides abscessus</taxon>
    </lineage>
</organism>
<dbReference type="AlphaFoldDB" id="A0AB38D126"/>
<accession>A0AB38D126</accession>
<feature type="region of interest" description="Disordered" evidence="1">
    <location>
        <begin position="91"/>
        <end position="122"/>
    </location>
</feature>
<evidence type="ECO:0000256" key="1">
    <source>
        <dbReference type="SAM" id="MobiDB-lite"/>
    </source>
</evidence>
<reference evidence="2 3" key="1">
    <citation type="submission" date="2016-11" db="EMBL/GenBank/DDBJ databases">
        <authorList>
            <consortium name="Pathogen Informatics"/>
        </authorList>
    </citation>
    <scope>NUCLEOTIDE SEQUENCE [LARGE SCALE GENOMIC DNA]</scope>
    <source>
        <strain evidence="2 3">104</strain>
    </source>
</reference>
<evidence type="ECO:0000313" key="3">
    <source>
        <dbReference type="Proteomes" id="UP000185210"/>
    </source>
</evidence>
<gene>
    <name evidence="2" type="ORF">SAMEA2070301_03370</name>
</gene>
<proteinExistence type="predicted"/>
<dbReference type="EMBL" id="FSHM01000004">
    <property type="protein sequence ID" value="SIB24458.1"/>
    <property type="molecule type" value="Genomic_DNA"/>
</dbReference>
<sequence>MQENEVPFGLSSAGTELWTGVTSGRELDAPSKVLLVNACRIADRLDDLVETIGSRLTVINDQGTETINPLISEHRQQYATLAAILSKMGLGELPKSKSGPSKWDELARRRQNRNAVPQLKAA</sequence>
<protein>
    <recommendedName>
        <fullName evidence="4">Terminase small subunit</fullName>
    </recommendedName>
</protein>
<dbReference type="Proteomes" id="UP000185210">
    <property type="component" value="Unassembled WGS sequence"/>
</dbReference>
<dbReference type="RefSeq" id="WP_074293027.1">
    <property type="nucleotide sequence ID" value="NZ_FRZT01000017.1"/>
</dbReference>
<evidence type="ECO:0008006" key="4">
    <source>
        <dbReference type="Google" id="ProtNLM"/>
    </source>
</evidence>
<name>A0AB38D126_9MYCO</name>